<gene>
    <name evidence="8" type="ORF">O1R50_18890</name>
</gene>
<proteinExistence type="inferred from homology"/>
<dbReference type="NCBIfam" id="TIGR02937">
    <property type="entry name" value="sigma70-ECF"/>
    <property type="match status" value="1"/>
</dbReference>
<dbReference type="InterPro" id="IPR036388">
    <property type="entry name" value="WH-like_DNA-bd_sf"/>
</dbReference>
<evidence type="ECO:0000256" key="1">
    <source>
        <dbReference type="ARBA" id="ARBA00010641"/>
    </source>
</evidence>
<dbReference type="InterPro" id="IPR013325">
    <property type="entry name" value="RNA_pol_sigma_r2"/>
</dbReference>
<organism evidence="8 9">
    <name type="scientific">Glycomyces luteolus</name>
    <dbReference type="NCBI Taxonomy" id="2670330"/>
    <lineage>
        <taxon>Bacteria</taxon>
        <taxon>Bacillati</taxon>
        <taxon>Actinomycetota</taxon>
        <taxon>Actinomycetes</taxon>
        <taxon>Glycomycetales</taxon>
        <taxon>Glycomycetaceae</taxon>
        <taxon>Glycomyces</taxon>
    </lineage>
</organism>
<dbReference type="GO" id="GO:0016987">
    <property type="term" value="F:sigma factor activity"/>
    <property type="evidence" value="ECO:0007669"/>
    <property type="project" value="UniProtKB-KW"/>
</dbReference>
<keyword evidence="3" id="KW-0731">Sigma factor</keyword>
<feature type="domain" description="RNA polymerase sigma factor 70 region 4 type 2" evidence="7">
    <location>
        <begin position="115"/>
        <end position="166"/>
    </location>
</feature>
<dbReference type="RefSeq" id="WP_270111730.1">
    <property type="nucleotide sequence ID" value="NZ_JAPZVP010000016.1"/>
</dbReference>
<dbReference type="InterPro" id="IPR039425">
    <property type="entry name" value="RNA_pol_sigma-70-like"/>
</dbReference>
<evidence type="ECO:0000256" key="4">
    <source>
        <dbReference type="ARBA" id="ARBA00023125"/>
    </source>
</evidence>
<feature type="domain" description="RNA polymerase sigma-70 region 2" evidence="6">
    <location>
        <begin position="36"/>
        <end position="86"/>
    </location>
</feature>
<evidence type="ECO:0000259" key="7">
    <source>
        <dbReference type="Pfam" id="PF08281"/>
    </source>
</evidence>
<dbReference type="Pfam" id="PF08281">
    <property type="entry name" value="Sigma70_r4_2"/>
    <property type="match status" value="1"/>
</dbReference>
<dbReference type="AlphaFoldDB" id="A0A9X3PAY6"/>
<dbReference type="EMBL" id="JAPZVP010000016">
    <property type="protein sequence ID" value="MDA1361702.1"/>
    <property type="molecule type" value="Genomic_DNA"/>
</dbReference>
<dbReference type="CDD" id="cd06171">
    <property type="entry name" value="Sigma70_r4"/>
    <property type="match status" value="1"/>
</dbReference>
<dbReference type="InterPro" id="IPR014284">
    <property type="entry name" value="RNA_pol_sigma-70_dom"/>
</dbReference>
<protein>
    <submittedName>
        <fullName evidence="8">Sigma-70 family RNA polymerase sigma factor</fullName>
    </submittedName>
</protein>
<comment type="similarity">
    <text evidence="1">Belongs to the sigma-70 factor family. ECF subfamily.</text>
</comment>
<evidence type="ECO:0000313" key="8">
    <source>
        <dbReference type="EMBL" id="MDA1361702.1"/>
    </source>
</evidence>
<keyword evidence="4" id="KW-0238">DNA-binding</keyword>
<name>A0A9X3PAY6_9ACTN</name>
<dbReference type="Gene3D" id="1.10.10.10">
    <property type="entry name" value="Winged helix-like DNA-binding domain superfamily/Winged helix DNA-binding domain"/>
    <property type="match status" value="1"/>
</dbReference>
<keyword evidence="2" id="KW-0805">Transcription regulation</keyword>
<dbReference type="Gene3D" id="1.10.1740.10">
    <property type="match status" value="1"/>
</dbReference>
<dbReference type="PANTHER" id="PTHR43133">
    <property type="entry name" value="RNA POLYMERASE ECF-TYPE SIGMA FACTO"/>
    <property type="match status" value="1"/>
</dbReference>
<sequence>MPRQRSTKAQRGASLLTDQQEVERVRAVLALGGVPWDDLDDALQEVRLKLLQSRSKPALETIRSPGAWASVIASRVAADWHRSRKRDIGLRERLAARWTARPPEHPQEDRDLALAVAERLELLTDLQRQVVALRFYVDLPVRDIALVLEIPEGTVKSRLNSAVAALRSRMKVEEIR</sequence>
<comment type="caution">
    <text evidence="8">The sequence shown here is derived from an EMBL/GenBank/DDBJ whole genome shotgun (WGS) entry which is preliminary data.</text>
</comment>
<reference evidence="8" key="1">
    <citation type="submission" date="2022-12" db="EMBL/GenBank/DDBJ databases">
        <title>Gycomyces niveus sp.nov.,a novel actinomycete isolated from soil in Shouguan.</title>
        <authorList>
            <person name="Yang X."/>
        </authorList>
    </citation>
    <scope>NUCLEOTIDE SEQUENCE</scope>
    <source>
        <strain evidence="8">NEAU-A15</strain>
    </source>
</reference>
<dbReference type="Proteomes" id="UP001146067">
    <property type="component" value="Unassembled WGS sequence"/>
</dbReference>
<dbReference type="InterPro" id="IPR007627">
    <property type="entry name" value="RNA_pol_sigma70_r2"/>
</dbReference>
<evidence type="ECO:0000256" key="2">
    <source>
        <dbReference type="ARBA" id="ARBA00023015"/>
    </source>
</evidence>
<dbReference type="GO" id="GO:0006352">
    <property type="term" value="P:DNA-templated transcription initiation"/>
    <property type="evidence" value="ECO:0007669"/>
    <property type="project" value="InterPro"/>
</dbReference>
<dbReference type="InterPro" id="IPR013249">
    <property type="entry name" value="RNA_pol_sigma70_r4_t2"/>
</dbReference>
<dbReference type="InterPro" id="IPR013324">
    <property type="entry name" value="RNA_pol_sigma_r3/r4-like"/>
</dbReference>
<keyword evidence="9" id="KW-1185">Reference proteome</keyword>
<accession>A0A9X3PAY6</accession>
<dbReference type="SUPFAM" id="SSF88659">
    <property type="entry name" value="Sigma3 and sigma4 domains of RNA polymerase sigma factors"/>
    <property type="match status" value="1"/>
</dbReference>
<dbReference type="Pfam" id="PF04542">
    <property type="entry name" value="Sigma70_r2"/>
    <property type="match status" value="1"/>
</dbReference>
<dbReference type="GO" id="GO:0003677">
    <property type="term" value="F:DNA binding"/>
    <property type="evidence" value="ECO:0007669"/>
    <property type="project" value="UniProtKB-KW"/>
</dbReference>
<keyword evidence="5" id="KW-0804">Transcription</keyword>
<evidence type="ECO:0000256" key="5">
    <source>
        <dbReference type="ARBA" id="ARBA00023163"/>
    </source>
</evidence>
<evidence type="ECO:0000313" key="9">
    <source>
        <dbReference type="Proteomes" id="UP001146067"/>
    </source>
</evidence>
<evidence type="ECO:0000256" key="3">
    <source>
        <dbReference type="ARBA" id="ARBA00023082"/>
    </source>
</evidence>
<dbReference type="SUPFAM" id="SSF88946">
    <property type="entry name" value="Sigma2 domain of RNA polymerase sigma factors"/>
    <property type="match status" value="1"/>
</dbReference>
<evidence type="ECO:0000259" key="6">
    <source>
        <dbReference type="Pfam" id="PF04542"/>
    </source>
</evidence>
<dbReference type="PANTHER" id="PTHR43133:SF52">
    <property type="entry name" value="ECF RNA POLYMERASE SIGMA FACTOR SIGL"/>
    <property type="match status" value="1"/>
</dbReference>